<sequence length="156" mass="17254">MIFNNVLNRELIELNMVAKTKEEVINEMAGMLFKSGAITSKEAFVNDVFERERIGTTGVGMGIAIPHGRSGSVINTSIAIAKLKEPVDWDSLDGKPVSLVFLLAVPKDGGENIHLKLLSGIASMLMEEDFREKLFNARDKEEVLNIMGFTKEDDLK</sequence>
<dbReference type="InterPro" id="IPR016152">
    <property type="entry name" value="PTrfase/Anion_transptr"/>
</dbReference>
<dbReference type="PANTHER" id="PTHR47738">
    <property type="entry name" value="PTS SYSTEM FRUCTOSE-LIKE EIIA COMPONENT-RELATED"/>
    <property type="match status" value="1"/>
</dbReference>
<dbReference type="GO" id="GO:0016020">
    <property type="term" value="C:membrane"/>
    <property type="evidence" value="ECO:0007669"/>
    <property type="project" value="InterPro"/>
</dbReference>
<dbReference type="FunFam" id="3.40.930.10:FF:000009">
    <property type="entry name" value="PTS system, fructose specific IIABC component"/>
    <property type="match status" value="1"/>
</dbReference>
<dbReference type="PANTHER" id="PTHR47738:SF2">
    <property type="entry name" value="PTS SYSTEM FRUCTOSE-LIKE EIIA COMPONENT"/>
    <property type="match status" value="1"/>
</dbReference>
<evidence type="ECO:0000256" key="1">
    <source>
        <dbReference type="ARBA" id="ARBA00004496"/>
    </source>
</evidence>
<dbReference type="CDD" id="cd00211">
    <property type="entry name" value="PTS_IIA_fru"/>
    <property type="match status" value="1"/>
</dbReference>
<name>A0A5S5AU36_9FIRM</name>
<organism evidence="8 9">
    <name type="scientific">Thermosediminibacter litoriperuensis</name>
    <dbReference type="NCBI Taxonomy" id="291989"/>
    <lineage>
        <taxon>Bacteria</taxon>
        <taxon>Bacillati</taxon>
        <taxon>Bacillota</taxon>
        <taxon>Clostridia</taxon>
        <taxon>Thermosediminibacterales</taxon>
        <taxon>Thermosediminibacteraceae</taxon>
        <taxon>Thermosediminibacter</taxon>
    </lineage>
</organism>
<dbReference type="Proteomes" id="UP000322294">
    <property type="component" value="Unassembled WGS sequence"/>
</dbReference>
<dbReference type="Pfam" id="PF00359">
    <property type="entry name" value="PTS_EIIA_2"/>
    <property type="match status" value="1"/>
</dbReference>
<evidence type="ECO:0000313" key="9">
    <source>
        <dbReference type="Proteomes" id="UP000322294"/>
    </source>
</evidence>
<dbReference type="GO" id="GO:0009401">
    <property type="term" value="P:phosphoenolpyruvate-dependent sugar phosphotransferase system"/>
    <property type="evidence" value="ECO:0007669"/>
    <property type="project" value="UniProtKB-KW"/>
</dbReference>
<dbReference type="PROSITE" id="PS00372">
    <property type="entry name" value="PTS_EIIA_TYPE_2_HIS"/>
    <property type="match status" value="1"/>
</dbReference>
<dbReference type="PROSITE" id="PS51094">
    <property type="entry name" value="PTS_EIIA_TYPE_2"/>
    <property type="match status" value="1"/>
</dbReference>
<comment type="caution">
    <text evidence="8">The sequence shown here is derived from an EMBL/GenBank/DDBJ whole genome shotgun (WGS) entry which is preliminary data.</text>
</comment>
<dbReference type="Gene3D" id="3.40.930.10">
    <property type="entry name" value="Mannitol-specific EII, Chain A"/>
    <property type="match status" value="1"/>
</dbReference>
<evidence type="ECO:0000256" key="2">
    <source>
        <dbReference type="ARBA" id="ARBA00022448"/>
    </source>
</evidence>
<evidence type="ECO:0000256" key="6">
    <source>
        <dbReference type="ARBA" id="ARBA00022683"/>
    </source>
</evidence>
<dbReference type="RefSeq" id="WP_148866929.1">
    <property type="nucleotide sequence ID" value="NZ_VNHO01000010.1"/>
</dbReference>
<evidence type="ECO:0000256" key="4">
    <source>
        <dbReference type="ARBA" id="ARBA00022597"/>
    </source>
</evidence>
<keyword evidence="5" id="KW-0808">Transferase</keyword>
<evidence type="ECO:0000256" key="3">
    <source>
        <dbReference type="ARBA" id="ARBA00022553"/>
    </source>
</evidence>
<dbReference type="AlphaFoldDB" id="A0A5S5AU36"/>
<gene>
    <name evidence="8" type="ORF">LZ11_01157</name>
</gene>
<dbReference type="GO" id="GO:0008982">
    <property type="term" value="F:protein-N(PI)-phosphohistidine-sugar phosphotransferase activity"/>
    <property type="evidence" value="ECO:0007669"/>
    <property type="project" value="InterPro"/>
</dbReference>
<keyword evidence="6" id="KW-0598">Phosphotransferase system</keyword>
<dbReference type="InterPro" id="IPR004715">
    <property type="entry name" value="PTS_IIA_fruc"/>
</dbReference>
<keyword evidence="4" id="KW-0762">Sugar transport</keyword>
<evidence type="ECO:0000256" key="5">
    <source>
        <dbReference type="ARBA" id="ARBA00022679"/>
    </source>
</evidence>
<evidence type="ECO:0000313" key="8">
    <source>
        <dbReference type="EMBL" id="TYP55442.1"/>
    </source>
</evidence>
<reference evidence="8 9" key="1">
    <citation type="submission" date="2019-07" db="EMBL/GenBank/DDBJ databases">
        <title>Genomic Encyclopedia of Type Strains, Phase I: the one thousand microbial genomes (KMG-I) project.</title>
        <authorList>
            <person name="Kyrpides N."/>
        </authorList>
    </citation>
    <scope>NUCLEOTIDE SEQUENCE [LARGE SCALE GENOMIC DNA]</scope>
    <source>
        <strain evidence="8 9">DSM 16647</strain>
    </source>
</reference>
<protein>
    <submittedName>
        <fullName evidence="8">PTS system fructose-specific IIA component/PTS system nitrogen regulatory IIA component</fullName>
    </submittedName>
</protein>
<comment type="subcellular location">
    <subcellularLocation>
        <location evidence="1">Cytoplasm</location>
    </subcellularLocation>
</comment>
<keyword evidence="9" id="KW-1185">Reference proteome</keyword>
<dbReference type="InterPro" id="IPR002178">
    <property type="entry name" value="PTS_EIIA_type-2_dom"/>
</dbReference>
<dbReference type="OrthoDB" id="95460at2"/>
<dbReference type="InterPro" id="IPR051541">
    <property type="entry name" value="PTS_SugarTrans_NitroReg"/>
</dbReference>
<dbReference type="EMBL" id="VNHO01000010">
    <property type="protein sequence ID" value="TYP55442.1"/>
    <property type="molecule type" value="Genomic_DNA"/>
</dbReference>
<dbReference type="GO" id="GO:0005737">
    <property type="term" value="C:cytoplasm"/>
    <property type="evidence" value="ECO:0007669"/>
    <property type="project" value="UniProtKB-SubCell"/>
</dbReference>
<accession>A0A5S5AU36</accession>
<dbReference type="SUPFAM" id="SSF55804">
    <property type="entry name" value="Phoshotransferase/anion transport protein"/>
    <property type="match status" value="1"/>
</dbReference>
<feature type="domain" description="PTS EIIA type-2" evidence="7">
    <location>
        <begin position="5"/>
        <end position="150"/>
    </location>
</feature>
<keyword evidence="3" id="KW-0597">Phosphoprotein</keyword>
<dbReference type="NCBIfam" id="TIGR00848">
    <property type="entry name" value="fruA"/>
    <property type="match status" value="1"/>
</dbReference>
<keyword evidence="2" id="KW-0813">Transport</keyword>
<evidence type="ECO:0000259" key="7">
    <source>
        <dbReference type="PROSITE" id="PS51094"/>
    </source>
</evidence>
<proteinExistence type="predicted"/>